<sequence length="185" mass="20233">MDAEGLVKLPDNQPHTLSSHLCADLELLRFQQDLLSLRLRTTEDAQSSDRKDSLMKITRAGTQPSSPGPEDYFTGRVRIDPLFSADEPGRVAGASVTFEPGARTAWHTHPLGQTLIVTQGLGRVQREGGPIEEIRPGDVIWFPAGEKHWHGASPDVAMTHIAIQEKQDGSAVTWLEKVSDADYAG</sequence>
<evidence type="ECO:0000256" key="1">
    <source>
        <dbReference type="SAM" id="MobiDB-lite"/>
    </source>
</evidence>
<dbReference type="Gene3D" id="2.60.120.10">
    <property type="entry name" value="Jelly Rolls"/>
    <property type="match status" value="1"/>
</dbReference>
<dbReference type="InterPro" id="IPR014710">
    <property type="entry name" value="RmlC-like_jellyroll"/>
</dbReference>
<feature type="region of interest" description="Disordered" evidence="1">
    <location>
        <begin position="41"/>
        <end position="72"/>
    </location>
</feature>
<feature type="compositionally biased region" description="Basic and acidic residues" evidence="1">
    <location>
        <begin position="41"/>
        <end position="54"/>
    </location>
</feature>
<proteinExistence type="predicted"/>
<comment type="caution">
    <text evidence="3">The sequence shown here is derived from an EMBL/GenBank/DDBJ whole genome shotgun (WGS) entry which is preliminary data.</text>
</comment>
<dbReference type="InterPro" id="IPR011051">
    <property type="entry name" value="RmlC_Cupin_sf"/>
</dbReference>
<dbReference type="Pfam" id="PF07883">
    <property type="entry name" value="Cupin_2"/>
    <property type="match status" value="1"/>
</dbReference>
<dbReference type="InterPro" id="IPR013096">
    <property type="entry name" value="Cupin_2"/>
</dbReference>
<dbReference type="PANTHER" id="PTHR43698">
    <property type="entry name" value="RIBD C-TERMINAL DOMAIN CONTAINING PROTEIN"/>
    <property type="match status" value="1"/>
</dbReference>
<accession>A0AAE4AS18</accession>
<organism evidence="3 4">
    <name type="scientific">Amorphus orientalis</name>
    <dbReference type="NCBI Taxonomy" id="649198"/>
    <lineage>
        <taxon>Bacteria</taxon>
        <taxon>Pseudomonadati</taxon>
        <taxon>Pseudomonadota</taxon>
        <taxon>Alphaproteobacteria</taxon>
        <taxon>Hyphomicrobiales</taxon>
        <taxon>Amorphaceae</taxon>
        <taxon>Amorphus</taxon>
    </lineage>
</organism>
<dbReference type="SUPFAM" id="SSF51182">
    <property type="entry name" value="RmlC-like cupins"/>
    <property type="match status" value="1"/>
</dbReference>
<keyword evidence="4" id="KW-1185">Reference proteome</keyword>
<gene>
    <name evidence="3" type="ORF">J2S73_000957</name>
</gene>
<dbReference type="GO" id="GO:0051213">
    <property type="term" value="F:dioxygenase activity"/>
    <property type="evidence" value="ECO:0007669"/>
    <property type="project" value="UniProtKB-KW"/>
</dbReference>
<feature type="domain" description="Cupin type-2" evidence="2">
    <location>
        <begin position="96"/>
        <end position="153"/>
    </location>
</feature>
<keyword evidence="3" id="KW-0223">Dioxygenase</keyword>
<keyword evidence="3" id="KW-0560">Oxidoreductase</keyword>
<reference evidence="3" key="1">
    <citation type="submission" date="2023-07" db="EMBL/GenBank/DDBJ databases">
        <title>Genomic Encyclopedia of Type Strains, Phase IV (KMG-IV): sequencing the most valuable type-strain genomes for metagenomic binning, comparative biology and taxonomic classification.</title>
        <authorList>
            <person name="Goeker M."/>
        </authorList>
    </citation>
    <scope>NUCLEOTIDE SEQUENCE</scope>
    <source>
        <strain evidence="3">DSM 21202</strain>
    </source>
</reference>
<dbReference type="EMBL" id="JAUSUL010000001">
    <property type="protein sequence ID" value="MDQ0314520.1"/>
    <property type="molecule type" value="Genomic_DNA"/>
</dbReference>
<name>A0AAE4AS18_9HYPH</name>
<dbReference type="PANTHER" id="PTHR43698:SF1">
    <property type="entry name" value="BLL4564 PROTEIN"/>
    <property type="match status" value="1"/>
</dbReference>
<evidence type="ECO:0000313" key="4">
    <source>
        <dbReference type="Proteomes" id="UP001229244"/>
    </source>
</evidence>
<evidence type="ECO:0000259" key="2">
    <source>
        <dbReference type="Pfam" id="PF07883"/>
    </source>
</evidence>
<dbReference type="CDD" id="cd02233">
    <property type="entry name" value="cupin_HNL-like"/>
    <property type="match status" value="1"/>
</dbReference>
<dbReference type="AlphaFoldDB" id="A0AAE4AS18"/>
<protein>
    <submittedName>
        <fullName evidence="3">Quercetin dioxygenase-like cupin family protein</fullName>
    </submittedName>
</protein>
<evidence type="ECO:0000313" key="3">
    <source>
        <dbReference type="EMBL" id="MDQ0314520.1"/>
    </source>
</evidence>
<dbReference type="InterPro" id="IPR047263">
    <property type="entry name" value="HNL-like_cupin"/>
</dbReference>
<dbReference type="Proteomes" id="UP001229244">
    <property type="component" value="Unassembled WGS sequence"/>
</dbReference>